<dbReference type="AlphaFoldDB" id="A0A392S2X8"/>
<proteinExistence type="predicted"/>
<reference evidence="1 2" key="1">
    <citation type="journal article" date="2018" name="Front. Plant Sci.">
        <title>Red Clover (Trifolium pratense) and Zigzag Clover (T. medium) - A Picture of Genomic Similarities and Differences.</title>
        <authorList>
            <person name="Dluhosova J."/>
            <person name="Istvanek J."/>
            <person name="Nedelnik J."/>
            <person name="Repkova J."/>
        </authorList>
    </citation>
    <scope>NUCLEOTIDE SEQUENCE [LARGE SCALE GENOMIC DNA]</scope>
    <source>
        <strain evidence="2">cv. 10/8</strain>
        <tissue evidence="1">Leaf</tissue>
    </source>
</reference>
<sequence>LLCCRDEGKDQDRSSVSLCNVLLGGVKVTMGEKMKIGIIWANDGK</sequence>
<name>A0A392S2X8_9FABA</name>
<feature type="non-terminal residue" evidence="1">
    <location>
        <position position="1"/>
    </location>
</feature>
<comment type="caution">
    <text evidence="1">The sequence shown here is derived from an EMBL/GenBank/DDBJ whole genome shotgun (WGS) entry which is preliminary data.</text>
</comment>
<keyword evidence="2" id="KW-1185">Reference proteome</keyword>
<protein>
    <submittedName>
        <fullName evidence="1">Uncharacterized protein</fullName>
    </submittedName>
</protein>
<evidence type="ECO:0000313" key="1">
    <source>
        <dbReference type="EMBL" id="MCI42245.1"/>
    </source>
</evidence>
<organism evidence="1 2">
    <name type="scientific">Trifolium medium</name>
    <dbReference type="NCBI Taxonomy" id="97028"/>
    <lineage>
        <taxon>Eukaryota</taxon>
        <taxon>Viridiplantae</taxon>
        <taxon>Streptophyta</taxon>
        <taxon>Embryophyta</taxon>
        <taxon>Tracheophyta</taxon>
        <taxon>Spermatophyta</taxon>
        <taxon>Magnoliopsida</taxon>
        <taxon>eudicotyledons</taxon>
        <taxon>Gunneridae</taxon>
        <taxon>Pentapetalae</taxon>
        <taxon>rosids</taxon>
        <taxon>fabids</taxon>
        <taxon>Fabales</taxon>
        <taxon>Fabaceae</taxon>
        <taxon>Papilionoideae</taxon>
        <taxon>50 kb inversion clade</taxon>
        <taxon>NPAAA clade</taxon>
        <taxon>Hologalegina</taxon>
        <taxon>IRL clade</taxon>
        <taxon>Trifolieae</taxon>
        <taxon>Trifolium</taxon>
    </lineage>
</organism>
<evidence type="ECO:0000313" key="2">
    <source>
        <dbReference type="Proteomes" id="UP000265520"/>
    </source>
</evidence>
<accession>A0A392S2X8</accession>
<dbReference type="EMBL" id="LXQA010302142">
    <property type="protein sequence ID" value="MCI42245.1"/>
    <property type="molecule type" value="Genomic_DNA"/>
</dbReference>
<dbReference type="Proteomes" id="UP000265520">
    <property type="component" value="Unassembled WGS sequence"/>
</dbReference>